<dbReference type="EMBL" id="AUWU02000006">
    <property type="protein sequence ID" value="KAH0571680.1"/>
    <property type="molecule type" value="Genomic_DNA"/>
</dbReference>
<dbReference type="Gene3D" id="1.25.40.180">
    <property type="match status" value="1"/>
</dbReference>
<keyword evidence="2" id="KW-1185">Reference proteome</keyword>
<sequence length="816" mass="93966">MNKYKFSLTVDKQLSKEETAVIAMKASMKSQKQDNPQFKIHSIIDRYPVDDLSLFRDAAALFEFSPQSFEQFDEKFDVLLKVCEFRVETEKRENPPQGADMETFEHYYDLSKQEDPKQYMSARKAGVIPDRLKNKILGVKRNEQPVDSFNRQVKEMLNKYSMNQFELMRKSAAELLDGLKLADFEECLAGMLVQLYDKAALEHKFINLYGRLIHYVVLQHKHAHSVSALDVFEKTVKANIAKEIETYKTPLSQYRPPPKADPQAIMQFNSNYDLHFKGCALLIAQLYLLSSNLCSKDFVTDALVKVLLRDLRKDTQDKLVLSKLAAATEATFEGVKADIVKTLLSKTTREKSEYLVLSILIFDQVNKAVHKDSPELMSRLRIEAYRAYIQQLNTDIVDSLVIYKIKCCLDTSVDTKVVQSNRQKISMEKQPFSEILQIWNTCGLLHVVKGMLNVSTDEQIVDRIENSQCFAVFIQKVFENNQQAKLLKDKFQLLQKIKCSKGAEKYVLEQILTAFADSYNSTNSNEALFDMAIDFCLKTEFYVYSLFNAANSREFIFSFIHFVIAKAYLQVFEEYDGVFSDSEVEAAKRDIANKSYFAIHGMTDIYKIFAQQSYSYFNQPDFPAFASKCTTKFEDDAIAFFEVIFVGKTGFQDKQKGILAEKMKELVQLFSAWDDIKSVVGLFKMIFQESQFSIGFCAFDMFGYNNHASLGARAYFYAQRKLLIDIEKQDKMLDFNNSLKENQPPIKSYFPSIALFVLESVYEITKNCQNSQQKMLYLLNSLNKVGGFNKAAANALILKMNSKNEKWGIYKLQEFK</sequence>
<protein>
    <submittedName>
        <fullName evidence="1">Uncharacterized protein</fullName>
    </submittedName>
</protein>
<gene>
    <name evidence="1" type="ORF">SS50377_25870</name>
</gene>
<dbReference type="SUPFAM" id="SSF48371">
    <property type="entry name" value="ARM repeat"/>
    <property type="match status" value="1"/>
</dbReference>
<name>A0A9P8LP56_9EUKA</name>
<dbReference type="RefSeq" id="XP_067762453.1">
    <property type="nucleotide sequence ID" value="XM_067909697.1"/>
</dbReference>
<dbReference type="InterPro" id="IPR016024">
    <property type="entry name" value="ARM-type_fold"/>
</dbReference>
<reference evidence="1 2" key="1">
    <citation type="journal article" date="2014" name="PLoS Genet.">
        <title>The Genome of Spironucleus salmonicida Highlights a Fish Pathogen Adapted to Fluctuating Environments.</title>
        <authorList>
            <person name="Xu F."/>
            <person name="Jerlstrom-Hultqvist J."/>
            <person name="Einarsson E."/>
            <person name="Astvaldsson A."/>
            <person name="Svard S.G."/>
            <person name="Andersson J.O."/>
        </authorList>
    </citation>
    <scope>NUCLEOTIDE SEQUENCE [LARGE SCALE GENOMIC DNA]</scope>
    <source>
        <strain evidence="1 2">ATCC 50377</strain>
    </source>
</reference>
<evidence type="ECO:0000313" key="1">
    <source>
        <dbReference type="EMBL" id="KAH0571680.1"/>
    </source>
</evidence>
<organism evidence="1 2">
    <name type="scientific">Spironucleus salmonicida</name>
    <dbReference type="NCBI Taxonomy" id="348837"/>
    <lineage>
        <taxon>Eukaryota</taxon>
        <taxon>Metamonada</taxon>
        <taxon>Diplomonadida</taxon>
        <taxon>Hexamitidae</taxon>
        <taxon>Hexamitinae</taxon>
        <taxon>Spironucleus</taxon>
    </lineage>
</organism>
<evidence type="ECO:0000313" key="2">
    <source>
        <dbReference type="Proteomes" id="UP000018208"/>
    </source>
</evidence>
<accession>A0A9P8LP56</accession>
<dbReference type="Proteomes" id="UP000018208">
    <property type="component" value="Unassembled WGS sequence"/>
</dbReference>
<dbReference type="KEGG" id="ssao:94299893"/>
<dbReference type="GeneID" id="94299893"/>
<proteinExistence type="predicted"/>
<dbReference type="AlphaFoldDB" id="A0A9P8LP56"/>
<comment type="caution">
    <text evidence="1">The sequence shown here is derived from an EMBL/GenBank/DDBJ whole genome shotgun (WGS) entry which is preliminary data.</text>
</comment>